<dbReference type="InterPro" id="IPR001610">
    <property type="entry name" value="PAC"/>
</dbReference>
<dbReference type="PROSITE" id="PS50113">
    <property type="entry name" value="PAC"/>
    <property type="match status" value="1"/>
</dbReference>
<proteinExistence type="predicted"/>
<dbReference type="PANTHER" id="PTHR43102">
    <property type="entry name" value="SLR1143 PROTEIN"/>
    <property type="match status" value="1"/>
</dbReference>
<feature type="domain" description="PAS" evidence="2">
    <location>
        <begin position="486"/>
        <end position="533"/>
    </location>
</feature>
<dbReference type="InterPro" id="IPR013767">
    <property type="entry name" value="PAS_fold"/>
</dbReference>
<sequence length="681" mass="75373">MNQPNHNAYRGDASVEASSESDRLAELRHYPILNTPPDEAFDRITTLAVRLFSVPVALIGFVGCDRIRFIAHQGLDPQHTDRAPLWDAALQSDDIYTVTDTRQLPACLANPWITEELGMRFYAAAPLKTPDGYSLGVLCLLDEHPRTLAADDRATLRDLAAITMDALDQRRVTQPAQPTPDSLLPQLQALVMNMPGMVYRYYPQTGPRPHRFTFVSPQARDLLELAPAAILADADTVIDLIHPEDVDTFEASLTHAIECFRPWSWQGRIITPSGRLKWIQGRSQAQRTLEGEAWDGLLVDISDRKQAEATLRQEFQRLSALIALQQDVAMQSPHLDAVMAVITERAQQLTHADGAVVELEDGNHLVYRAATGLAQPHIGLRLDIAHSLSGQCLTNGTLLQCDDAETDPRVDRAACRRMGLRSMVVVPLIYQANRMGILKVFSGSPSAFKESDIQTLQIMAGFLAASLHLASEFEAKNTLLQDLQASESRYRSVISALSEGVVVVQADGTITACNASAATILGIQPEDVIDRNLAQLGLQVIAADGSPRSFDDYSIVKTFRTGHPNTNVVNGILRPDGSTVWVSSNTQPLSHPGDSRPYAVVVSFTDITELRHSEIATLKRRAQRERLLQPDHPTDSAKFRSRRHSQHHRDRSASVSSSRSGADLPPLSGRYWQRHRRRYCC</sequence>
<evidence type="ECO:0000313" key="4">
    <source>
        <dbReference type="EMBL" id="ASC69797.1"/>
    </source>
</evidence>
<name>A0A1Z3HI47_9CYAN</name>
<dbReference type="PROSITE" id="PS50112">
    <property type="entry name" value="PAS"/>
    <property type="match status" value="2"/>
</dbReference>
<feature type="compositionally biased region" description="Basic and acidic residues" evidence="1">
    <location>
        <begin position="624"/>
        <end position="638"/>
    </location>
</feature>
<dbReference type="Gene3D" id="3.30.450.20">
    <property type="entry name" value="PAS domain"/>
    <property type="match status" value="2"/>
</dbReference>
<dbReference type="Pfam" id="PF00989">
    <property type="entry name" value="PAS"/>
    <property type="match status" value="1"/>
</dbReference>
<dbReference type="AlphaFoldDB" id="A0A1Z3HI47"/>
<dbReference type="EMBL" id="CP021983">
    <property type="protein sequence ID" value="ASC69797.1"/>
    <property type="molecule type" value="Genomic_DNA"/>
</dbReference>
<protein>
    <submittedName>
        <fullName evidence="4">Uncharacterized protein</fullName>
    </submittedName>
</protein>
<dbReference type="InterPro" id="IPR035965">
    <property type="entry name" value="PAS-like_dom_sf"/>
</dbReference>
<dbReference type="InterPro" id="IPR003018">
    <property type="entry name" value="GAF"/>
</dbReference>
<dbReference type="InterPro" id="IPR000014">
    <property type="entry name" value="PAS"/>
</dbReference>
<dbReference type="GO" id="GO:0006355">
    <property type="term" value="P:regulation of DNA-templated transcription"/>
    <property type="evidence" value="ECO:0007669"/>
    <property type="project" value="InterPro"/>
</dbReference>
<dbReference type="Proteomes" id="UP000191901">
    <property type="component" value="Chromosome"/>
</dbReference>
<evidence type="ECO:0000313" key="5">
    <source>
        <dbReference type="Proteomes" id="UP000191901"/>
    </source>
</evidence>
<dbReference type="SUPFAM" id="SSF55781">
    <property type="entry name" value="GAF domain-like"/>
    <property type="match status" value="2"/>
</dbReference>
<dbReference type="OrthoDB" id="434121at2"/>
<dbReference type="Pfam" id="PF08447">
    <property type="entry name" value="PAS_3"/>
    <property type="match status" value="1"/>
</dbReference>
<dbReference type="RefSeq" id="WP_088429099.1">
    <property type="nucleotide sequence ID" value="NZ_CP021983.2"/>
</dbReference>
<feature type="region of interest" description="Disordered" evidence="1">
    <location>
        <begin position="623"/>
        <end position="668"/>
    </location>
</feature>
<feature type="domain" description="PAC" evidence="3">
    <location>
        <begin position="263"/>
        <end position="313"/>
    </location>
</feature>
<feature type="domain" description="PAS" evidence="2">
    <location>
        <begin position="211"/>
        <end position="258"/>
    </location>
</feature>
<dbReference type="InterPro" id="IPR000700">
    <property type="entry name" value="PAS-assoc_C"/>
</dbReference>
<dbReference type="InterPro" id="IPR029016">
    <property type="entry name" value="GAF-like_dom_sf"/>
</dbReference>
<gene>
    <name evidence="4" type="ORF">XM38_007260</name>
</gene>
<dbReference type="SMART" id="SM00086">
    <property type="entry name" value="PAC"/>
    <property type="match status" value="2"/>
</dbReference>
<evidence type="ECO:0000256" key="1">
    <source>
        <dbReference type="SAM" id="MobiDB-lite"/>
    </source>
</evidence>
<dbReference type="Gene3D" id="3.30.450.40">
    <property type="match status" value="2"/>
</dbReference>
<feature type="compositionally biased region" description="Basic residues" evidence="1">
    <location>
        <begin position="639"/>
        <end position="650"/>
    </location>
</feature>
<dbReference type="Pfam" id="PF13185">
    <property type="entry name" value="GAF_2"/>
    <property type="match status" value="1"/>
</dbReference>
<dbReference type="SUPFAM" id="SSF55785">
    <property type="entry name" value="PYP-like sensor domain (PAS domain)"/>
    <property type="match status" value="2"/>
</dbReference>
<accession>A0A1Z3HI47</accession>
<dbReference type="SMART" id="SM00065">
    <property type="entry name" value="GAF"/>
    <property type="match status" value="2"/>
</dbReference>
<evidence type="ECO:0000259" key="2">
    <source>
        <dbReference type="PROSITE" id="PS50112"/>
    </source>
</evidence>
<organism evidence="4 5">
    <name type="scientific">Halomicronema hongdechloris C2206</name>
    <dbReference type="NCBI Taxonomy" id="1641165"/>
    <lineage>
        <taxon>Bacteria</taxon>
        <taxon>Bacillati</taxon>
        <taxon>Cyanobacteriota</taxon>
        <taxon>Cyanophyceae</taxon>
        <taxon>Nodosilineales</taxon>
        <taxon>Nodosilineaceae</taxon>
        <taxon>Halomicronema</taxon>
    </lineage>
</organism>
<evidence type="ECO:0000259" key="3">
    <source>
        <dbReference type="PROSITE" id="PS50113"/>
    </source>
</evidence>
<reference evidence="4 5" key="1">
    <citation type="journal article" date="2016" name="Biochim. Biophys. Acta">
        <title>Characterization of red-shifted phycobilisomes isolated from the chlorophyll f-containing cyanobacterium Halomicronema hongdechloris.</title>
        <authorList>
            <person name="Li Y."/>
            <person name="Lin Y."/>
            <person name="Garvey C.J."/>
            <person name="Birch D."/>
            <person name="Corkery R.W."/>
            <person name="Loughlin P.C."/>
            <person name="Scheer H."/>
            <person name="Willows R.D."/>
            <person name="Chen M."/>
        </authorList>
    </citation>
    <scope>NUCLEOTIDE SEQUENCE [LARGE SCALE GENOMIC DNA]</scope>
    <source>
        <strain evidence="4 5">C2206</strain>
    </source>
</reference>
<dbReference type="NCBIfam" id="TIGR00229">
    <property type="entry name" value="sensory_box"/>
    <property type="match status" value="1"/>
</dbReference>
<dbReference type="KEGG" id="hhg:XM38_007260"/>
<dbReference type="SMART" id="SM00091">
    <property type="entry name" value="PAS"/>
    <property type="match status" value="2"/>
</dbReference>
<dbReference type="CDD" id="cd00130">
    <property type="entry name" value="PAS"/>
    <property type="match status" value="2"/>
</dbReference>
<dbReference type="InterPro" id="IPR013655">
    <property type="entry name" value="PAS_fold_3"/>
</dbReference>
<keyword evidence="5" id="KW-1185">Reference proteome</keyword>
<dbReference type="PANTHER" id="PTHR43102:SF2">
    <property type="entry name" value="GAF DOMAIN-CONTAINING PROTEIN"/>
    <property type="match status" value="1"/>
</dbReference>
<dbReference type="Pfam" id="PF01590">
    <property type="entry name" value="GAF"/>
    <property type="match status" value="1"/>
</dbReference>